<dbReference type="Gene3D" id="1.20.5.170">
    <property type="match status" value="1"/>
</dbReference>
<keyword evidence="6" id="KW-0449">Lipoprotein</keyword>
<feature type="domain" description="LTD" evidence="11">
    <location>
        <begin position="453"/>
        <end position="572"/>
    </location>
</feature>
<dbReference type="GO" id="GO:0005200">
    <property type="term" value="F:structural constituent of cytoskeleton"/>
    <property type="evidence" value="ECO:0007669"/>
    <property type="project" value="TreeGrafter"/>
</dbReference>
<dbReference type="AlphaFoldDB" id="A0A667YUE8"/>
<feature type="region of interest" description="Disordered" evidence="10">
    <location>
        <begin position="396"/>
        <end position="449"/>
    </location>
</feature>
<reference evidence="13" key="1">
    <citation type="submission" date="2019-06" db="EMBL/GenBank/DDBJ databases">
        <authorList>
            <consortium name="Wellcome Sanger Institute Data Sharing"/>
        </authorList>
    </citation>
    <scope>NUCLEOTIDE SEQUENCE [LARGE SCALE GENOMIC DNA]</scope>
</reference>
<keyword evidence="7" id="KW-0636">Prenylation</keyword>
<keyword evidence="4 9" id="KW-0175">Coiled coil</keyword>
<dbReference type="SUPFAM" id="SSF64593">
    <property type="entry name" value="Intermediate filament protein, coiled coil region"/>
    <property type="match status" value="2"/>
</dbReference>
<dbReference type="FunFam" id="1.20.5.170:FF:000033">
    <property type="entry name" value="Lamin A/C"/>
    <property type="match status" value="1"/>
</dbReference>
<dbReference type="Pfam" id="PF00932">
    <property type="entry name" value="LTD"/>
    <property type="match status" value="1"/>
</dbReference>
<dbReference type="SMART" id="SM01391">
    <property type="entry name" value="Filament"/>
    <property type="match status" value="1"/>
</dbReference>
<evidence type="ECO:0000259" key="12">
    <source>
        <dbReference type="PROSITE" id="PS51842"/>
    </source>
</evidence>
<evidence type="ECO:0000256" key="4">
    <source>
        <dbReference type="ARBA" id="ARBA00023054"/>
    </source>
</evidence>
<evidence type="ECO:0000256" key="10">
    <source>
        <dbReference type="SAM" id="MobiDB-lite"/>
    </source>
</evidence>
<name>A0A667YUE8_9TELE</name>
<feature type="domain" description="IF rod" evidence="12">
    <location>
        <begin position="46"/>
        <end position="398"/>
    </location>
</feature>
<dbReference type="GeneTree" id="ENSGT00940000157244"/>
<dbReference type="SUPFAM" id="SSF74853">
    <property type="entry name" value="Lamin A/C globular tail domain"/>
    <property type="match status" value="1"/>
</dbReference>
<feature type="compositionally biased region" description="Low complexity" evidence="10">
    <location>
        <begin position="408"/>
        <end position="421"/>
    </location>
</feature>
<dbReference type="InterPro" id="IPR036415">
    <property type="entry name" value="Lamin_tail_dom_sf"/>
</dbReference>
<dbReference type="PANTHER" id="PTHR45721">
    <property type="entry name" value="LAMIN DM0-RELATED"/>
    <property type="match status" value="1"/>
</dbReference>
<dbReference type="GO" id="GO:0007097">
    <property type="term" value="P:nuclear migration"/>
    <property type="evidence" value="ECO:0007669"/>
    <property type="project" value="TreeGrafter"/>
</dbReference>
<evidence type="ECO:0000313" key="13">
    <source>
        <dbReference type="Ensembl" id="ENSMMDP00005034225.1"/>
    </source>
</evidence>
<feature type="region of interest" description="Disordered" evidence="10">
    <location>
        <begin position="329"/>
        <end position="362"/>
    </location>
</feature>
<keyword evidence="2" id="KW-0597">Phosphoprotein</keyword>
<sequence length="585" mass="66500">ERRREREREREQELPPTSAMATPSQKNTPRGASTPLSPNRITRLQEKEDLSNLNDRLAVYIDKVRSLEAENAGLRLRITESETEISRELTGLKAAYETELADARQTLDSVAKERARLQLELGKLRDDYKELKARWESDLAGALLRLKDLEALLNSKDASLTTALGEKRNLEAENRDLKAQVAKLENSLSDAKKQLQDEMLRRVDGENRIQTLKEELEFQKNLYSELRETKRRHESRMVEIDNSHQQDFESKLAEALMEMRNQHEVQIKMYKDEIEKTYNSKLENARQSADRSSHLVGAAHEELQQTRIRLESASAQLSQLQKQLAAREAKVRDLEDALSRERDTTRRLLGEKDREMAEMRQQMQQQLDEYQELLDVKLALDMEIAAYRKLIEGEEQRLRLSPSPPPSRGTGARSSASGAHSRTVHYSSSAKRRRPNDTDSEASSFAGGAVARTRITQQASASGRITVDEVDLDGKYVRLSNKSDEDQNVANWQLKRQVGNGAAITFKFPSKFTMKAGQRVTIWASGAGGSHNPPSDLVWKNQPTWGTGDVFQTTLISASGEEMAMRKVTRTHLEDDDDDMVRKTT</sequence>
<gene>
    <name evidence="13" type="primary">LMNA</name>
</gene>
<evidence type="ECO:0000256" key="2">
    <source>
        <dbReference type="ARBA" id="ARBA00022553"/>
    </source>
</evidence>
<proteinExistence type="predicted"/>
<feature type="coiled-coil region" evidence="9">
    <location>
        <begin position="50"/>
        <end position="273"/>
    </location>
</feature>
<dbReference type="Gene3D" id="2.60.40.1260">
    <property type="entry name" value="Lamin Tail domain"/>
    <property type="match status" value="1"/>
</dbReference>
<dbReference type="Gene3D" id="1.20.5.1160">
    <property type="entry name" value="Vasodilator-stimulated phosphoprotein"/>
    <property type="match status" value="2"/>
</dbReference>
<keyword evidence="3" id="KW-0403">Intermediate filament</keyword>
<dbReference type="GO" id="GO:0006998">
    <property type="term" value="P:nuclear envelope organization"/>
    <property type="evidence" value="ECO:0007669"/>
    <property type="project" value="TreeGrafter"/>
</dbReference>
<evidence type="ECO:0000259" key="11">
    <source>
        <dbReference type="PROSITE" id="PS51841"/>
    </source>
</evidence>
<dbReference type="Pfam" id="PF00038">
    <property type="entry name" value="Filament"/>
    <property type="match status" value="1"/>
</dbReference>
<dbReference type="GO" id="GO:0090435">
    <property type="term" value="P:protein localization to nuclear envelope"/>
    <property type="evidence" value="ECO:0007669"/>
    <property type="project" value="TreeGrafter"/>
</dbReference>
<dbReference type="GO" id="GO:0005652">
    <property type="term" value="C:nuclear lamina"/>
    <property type="evidence" value="ECO:0007669"/>
    <property type="project" value="UniProtKB-SubCell"/>
</dbReference>
<dbReference type="GO" id="GO:0005882">
    <property type="term" value="C:intermediate filament"/>
    <property type="evidence" value="ECO:0007669"/>
    <property type="project" value="UniProtKB-KW"/>
</dbReference>
<dbReference type="PANTHER" id="PTHR45721:SF5">
    <property type="entry name" value="PRELAMIN-A_C"/>
    <property type="match status" value="1"/>
</dbReference>
<evidence type="ECO:0000256" key="6">
    <source>
        <dbReference type="ARBA" id="ARBA00023288"/>
    </source>
</evidence>
<dbReference type="PROSITE" id="PS51842">
    <property type="entry name" value="IF_ROD_2"/>
    <property type="match status" value="1"/>
</dbReference>
<evidence type="ECO:0000256" key="1">
    <source>
        <dbReference type="ARBA" id="ARBA00022481"/>
    </source>
</evidence>
<keyword evidence="14" id="KW-1185">Reference proteome</keyword>
<feature type="compositionally biased region" description="Polar residues" evidence="10">
    <location>
        <begin position="19"/>
        <end position="42"/>
    </location>
</feature>
<dbReference type="Proteomes" id="UP000472263">
    <property type="component" value="Chromosome 11"/>
</dbReference>
<evidence type="ECO:0000256" key="5">
    <source>
        <dbReference type="ARBA" id="ARBA00023242"/>
    </source>
</evidence>
<evidence type="ECO:0000256" key="7">
    <source>
        <dbReference type="ARBA" id="ARBA00023289"/>
    </source>
</evidence>
<dbReference type="GO" id="GO:0051664">
    <property type="term" value="P:nuclear pore localization"/>
    <property type="evidence" value="ECO:0007669"/>
    <property type="project" value="TreeGrafter"/>
</dbReference>
<dbReference type="InterPro" id="IPR039008">
    <property type="entry name" value="IF_rod_dom"/>
</dbReference>
<feature type="compositionally biased region" description="Basic and acidic residues" evidence="10">
    <location>
        <begin position="329"/>
        <end position="358"/>
    </location>
</feature>
<evidence type="ECO:0000256" key="3">
    <source>
        <dbReference type="ARBA" id="ARBA00022754"/>
    </source>
</evidence>
<comment type="subcellular location">
    <subcellularLocation>
        <location evidence="8">Nucleus lamina</location>
    </subcellularLocation>
</comment>
<dbReference type="Ensembl" id="ENSMMDT00005034980.1">
    <property type="protein sequence ID" value="ENSMMDP00005034225.1"/>
    <property type="gene ID" value="ENSMMDG00005016060.1"/>
</dbReference>
<keyword evidence="1" id="KW-0488">Methylation</keyword>
<dbReference type="PROSITE" id="PS51841">
    <property type="entry name" value="LTD"/>
    <property type="match status" value="1"/>
</dbReference>
<protein>
    <submittedName>
        <fullName evidence="13">Lamin A/C</fullName>
    </submittedName>
</protein>
<reference evidence="13" key="3">
    <citation type="submission" date="2025-09" db="UniProtKB">
        <authorList>
            <consortium name="Ensembl"/>
        </authorList>
    </citation>
    <scope>IDENTIFICATION</scope>
</reference>
<accession>A0A667YUE8</accession>
<dbReference type="InterPro" id="IPR001322">
    <property type="entry name" value="Lamin_tail_dom"/>
</dbReference>
<evidence type="ECO:0000256" key="8">
    <source>
        <dbReference type="ARBA" id="ARBA00024186"/>
    </source>
</evidence>
<feature type="compositionally biased region" description="Basic and acidic residues" evidence="10">
    <location>
        <begin position="1"/>
        <end position="13"/>
    </location>
</feature>
<reference evidence="13" key="2">
    <citation type="submission" date="2025-08" db="UniProtKB">
        <authorList>
            <consortium name="Ensembl"/>
        </authorList>
    </citation>
    <scope>IDENTIFICATION</scope>
</reference>
<organism evidence="13 14">
    <name type="scientific">Myripristis murdjan</name>
    <name type="common">pinecone soldierfish</name>
    <dbReference type="NCBI Taxonomy" id="586833"/>
    <lineage>
        <taxon>Eukaryota</taxon>
        <taxon>Metazoa</taxon>
        <taxon>Chordata</taxon>
        <taxon>Craniata</taxon>
        <taxon>Vertebrata</taxon>
        <taxon>Euteleostomi</taxon>
        <taxon>Actinopterygii</taxon>
        <taxon>Neopterygii</taxon>
        <taxon>Teleostei</taxon>
        <taxon>Neoteleostei</taxon>
        <taxon>Acanthomorphata</taxon>
        <taxon>Holocentriformes</taxon>
        <taxon>Holocentridae</taxon>
        <taxon>Myripristis</taxon>
    </lineage>
</organism>
<evidence type="ECO:0000313" key="14">
    <source>
        <dbReference type="Proteomes" id="UP000472263"/>
    </source>
</evidence>
<evidence type="ECO:0000256" key="9">
    <source>
        <dbReference type="SAM" id="Coils"/>
    </source>
</evidence>
<feature type="region of interest" description="Disordered" evidence="10">
    <location>
        <begin position="1"/>
        <end position="47"/>
    </location>
</feature>
<dbReference type="GO" id="GO:0031507">
    <property type="term" value="P:heterochromatin formation"/>
    <property type="evidence" value="ECO:0007669"/>
    <property type="project" value="TreeGrafter"/>
</dbReference>
<keyword evidence="5" id="KW-0539">Nucleus</keyword>